<evidence type="ECO:0000256" key="1">
    <source>
        <dbReference type="ARBA" id="ARBA00007867"/>
    </source>
</evidence>
<feature type="transmembrane region" description="Helical" evidence="6">
    <location>
        <begin position="196"/>
        <end position="216"/>
    </location>
</feature>
<comment type="caution">
    <text evidence="8">The sequence shown here is derived from an EMBL/GenBank/DDBJ whole genome shotgun (WGS) entry which is preliminary data.</text>
</comment>
<dbReference type="Gene3D" id="1.25.40.10">
    <property type="entry name" value="Tetratricopeptide repeat domain"/>
    <property type="match status" value="1"/>
</dbReference>
<dbReference type="SMART" id="SM00028">
    <property type="entry name" value="TPR"/>
    <property type="match status" value="2"/>
</dbReference>
<dbReference type="InterPro" id="IPR019734">
    <property type="entry name" value="TPR_rpt"/>
</dbReference>
<dbReference type="InterPro" id="IPR036259">
    <property type="entry name" value="MFS_trans_sf"/>
</dbReference>
<dbReference type="PANTHER" id="PTHR43317:SF1">
    <property type="entry name" value="THERMOSPERMINE SYNTHASE ACAULIS5"/>
    <property type="match status" value="1"/>
</dbReference>
<feature type="transmembrane region" description="Helical" evidence="6">
    <location>
        <begin position="344"/>
        <end position="363"/>
    </location>
</feature>
<dbReference type="Pfam" id="PF01564">
    <property type="entry name" value="Spermine_synth"/>
    <property type="match status" value="1"/>
</dbReference>
<evidence type="ECO:0000256" key="4">
    <source>
        <dbReference type="PROSITE-ProRule" id="PRU00339"/>
    </source>
</evidence>
<keyword evidence="6" id="KW-0812">Transmembrane</keyword>
<keyword evidence="6" id="KW-0472">Membrane</keyword>
<feature type="transmembrane region" description="Helical" evidence="6">
    <location>
        <begin position="156"/>
        <end position="175"/>
    </location>
</feature>
<dbReference type="GO" id="GO:0016740">
    <property type="term" value="F:transferase activity"/>
    <property type="evidence" value="ECO:0007669"/>
    <property type="project" value="UniProtKB-UniRule"/>
</dbReference>
<feature type="transmembrane region" description="Helical" evidence="6">
    <location>
        <begin position="46"/>
        <end position="65"/>
    </location>
</feature>
<dbReference type="PROSITE" id="PS50005">
    <property type="entry name" value="TPR"/>
    <property type="match status" value="2"/>
</dbReference>
<dbReference type="Gene3D" id="3.40.50.150">
    <property type="entry name" value="Vaccinia Virus protein VP39"/>
    <property type="match status" value="1"/>
</dbReference>
<evidence type="ECO:0000256" key="5">
    <source>
        <dbReference type="PROSITE-ProRule" id="PRU00354"/>
    </source>
</evidence>
<keyword evidence="4" id="KW-0802">TPR repeat</keyword>
<name>A0A7C2K1E6_9PLAN</name>
<evidence type="ECO:0000256" key="3">
    <source>
        <dbReference type="ARBA" id="ARBA00023115"/>
    </source>
</evidence>
<feature type="repeat" description="TPR" evidence="4">
    <location>
        <begin position="802"/>
        <end position="835"/>
    </location>
</feature>
<keyword evidence="3 5" id="KW-0620">Polyamine biosynthesis</keyword>
<feature type="transmembrane region" description="Helical" evidence="6">
    <location>
        <begin position="303"/>
        <end position="323"/>
    </location>
</feature>
<feature type="transmembrane region" description="Helical" evidence="6">
    <location>
        <begin position="126"/>
        <end position="150"/>
    </location>
</feature>
<dbReference type="InterPro" id="IPR030374">
    <property type="entry name" value="PABS"/>
</dbReference>
<dbReference type="NCBIfam" id="NF037959">
    <property type="entry name" value="MFS_SpdSyn"/>
    <property type="match status" value="2"/>
</dbReference>
<comment type="caution">
    <text evidence="5">Lacks conserved residue(s) required for the propagation of feature annotation.</text>
</comment>
<dbReference type="GO" id="GO:0006596">
    <property type="term" value="P:polyamine biosynthetic process"/>
    <property type="evidence" value="ECO:0007669"/>
    <property type="project" value="UniProtKB-UniRule"/>
</dbReference>
<gene>
    <name evidence="8" type="ORF">ENQ76_15075</name>
</gene>
<sequence>MRKASLVFGSTTYAVATVLAVFFGGLAVGNYAFGRTARRVTQPLRVYGLLEIGIGLFAAATPWLFRLTDAAYAWNSEAFHIPAALVSTLLVGLIILPPTVLMGGTLPLVVRATLSADDRITRGVGLVYGLNTLGAAGGCALCGFVLLRTIGVNASIAAAAIVSLAAGMVLIWFGGGSSSLRNTESTVPVVAPVTEAPRAAIVHFLFFLSGFAALGYEVLWTRFLSLLVLSSVESYTLTLTVLLLGMVLGSFLTAVLSPRIRHAGLAFGAAQVATGLAVLAVLLQPWTSWRFWLSLSSGASETAIIGVVLLVPAMLSGMSYPLAIRLVTDRADTACLTVGTMTGLNTLGGIVGSLLVGFAALPWLGMKATLLICTGISVAIGLAAWLFAERTARRSVRVSLAVAALAVWLLLGVARDTRLPEDLLAHGRNLVACREGIGSNLAVIRDGGMLRLEIDQLWQGDEAAVHQRMAAHLPALLHPRPQDVVVVGLGAGLTPSRFLMHDIRRLDCVEIEPELVRLLREDLPSPWLDDPRVRVIMADGRQHLARSSEEYDLISIEVGQIFRTGAAAFYTAESYRIARSRLRPGGLICQFVPMRLLDLPSFRTVIATFCREFPESALWYNTSELLLIGSVDAPLRLRRERFVAIEENAALRNDLDVGYWSTNRPLNRPEVFLAGYLMGRHGLASLSQGASICRDDLPALEYASATTSSLALPTTEQLIDAIDRQVDITELIRKNLGRVTEAMDWVPDADLLADVEAIRAANLGENVASQRLKLASALALQEQMVDAQRELHKAVRDMPEHADANRLLGQSYQRAGRFDAAVTCYRQSLDTRQDQPDVLIELGQLLELTGRRAEAQACFEQALQIDPLLVEEIRRRHVRSGR</sequence>
<keyword evidence="2 5" id="KW-0808">Transferase</keyword>
<dbReference type="SUPFAM" id="SSF103473">
    <property type="entry name" value="MFS general substrate transporter"/>
    <property type="match status" value="1"/>
</dbReference>
<proteinExistence type="inferred from homology"/>
<evidence type="ECO:0000259" key="7">
    <source>
        <dbReference type="PROSITE" id="PS51006"/>
    </source>
</evidence>
<feature type="transmembrane region" description="Helical" evidence="6">
    <location>
        <begin position="263"/>
        <end position="283"/>
    </location>
</feature>
<feature type="transmembrane region" description="Helical" evidence="6">
    <location>
        <begin position="236"/>
        <end position="256"/>
    </location>
</feature>
<evidence type="ECO:0000256" key="6">
    <source>
        <dbReference type="SAM" id="Phobius"/>
    </source>
</evidence>
<dbReference type="PANTHER" id="PTHR43317">
    <property type="entry name" value="THERMOSPERMINE SYNTHASE ACAULIS5"/>
    <property type="match status" value="1"/>
</dbReference>
<feature type="transmembrane region" description="Helical" evidence="6">
    <location>
        <begin position="85"/>
        <end position="114"/>
    </location>
</feature>
<keyword evidence="6" id="KW-1133">Transmembrane helix</keyword>
<dbReference type="EMBL" id="DSOK01000413">
    <property type="protein sequence ID" value="HEN16782.1"/>
    <property type="molecule type" value="Genomic_DNA"/>
</dbReference>
<reference evidence="8" key="1">
    <citation type="journal article" date="2020" name="mSystems">
        <title>Genome- and Community-Level Interaction Insights into Carbon Utilization and Element Cycling Functions of Hydrothermarchaeota in Hydrothermal Sediment.</title>
        <authorList>
            <person name="Zhou Z."/>
            <person name="Liu Y."/>
            <person name="Xu W."/>
            <person name="Pan J."/>
            <person name="Luo Z.H."/>
            <person name="Li M."/>
        </authorList>
    </citation>
    <scope>NUCLEOTIDE SEQUENCE [LARGE SCALE GENOMIC DNA]</scope>
    <source>
        <strain evidence="8">SpSt-339</strain>
    </source>
</reference>
<dbReference type="SUPFAM" id="SSF48452">
    <property type="entry name" value="TPR-like"/>
    <property type="match status" value="1"/>
</dbReference>
<dbReference type="PROSITE" id="PS51006">
    <property type="entry name" value="PABS_2"/>
    <property type="match status" value="1"/>
</dbReference>
<dbReference type="CDD" id="cd02440">
    <property type="entry name" value="AdoMet_MTases"/>
    <property type="match status" value="1"/>
</dbReference>
<protein>
    <submittedName>
        <fullName evidence="8">Tetratricopeptide repeat protein</fullName>
    </submittedName>
</protein>
<evidence type="ECO:0000313" key="8">
    <source>
        <dbReference type="EMBL" id="HEN16782.1"/>
    </source>
</evidence>
<dbReference type="SUPFAM" id="SSF53335">
    <property type="entry name" value="S-adenosyl-L-methionine-dependent methyltransferases"/>
    <property type="match status" value="1"/>
</dbReference>
<dbReference type="InterPro" id="IPR029063">
    <property type="entry name" value="SAM-dependent_MTases_sf"/>
</dbReference>
<organism evidence="8">
    <name type="scientific">Schlesneria paludicola</name>
    <dbReference type="NCBI Taxonomy" id="360056"/>
    <lineage>
        <taxon>Bacteria</taxon>
        <taxon>Pseudomonadati</taxon>
        <taxon>Planctomycetota</taxon>
        <taxon>Planctomycetia</taxon>
        <taxon>Planctomycetales</taxon>
        <taxon>Planctomycetaceae</taxon>
        <taxon>Schlesneria</taxon>
    </lineage>
</organism>
<feature type="repeat" description="TPR" evidence="4">
    <location>
        <begin position="836"/>
        <end position="869"/>
    </location>
</feature>
<evidence type="ECO:0000256" key="2">
    <source>
        <dbReference type="ARBA" id="ARBA00022679"/>
    </source>
</evidence>
<dbReference type="InterPro" id="IPR011990">
    <property type="entry name" value="TPR-like_helical_dom_sf"/>
</dbReference>
<feature type="domain" description="PABS" evidence="7">
    <location>
        <begin position="385"/>
        <end position="639"/>
    </location>
</feature>
<feature type="transmembrane region" description="Helical" evidence="6">
    <location>
        <begin position="12"/>
        <end position="34"/>
    </location>
</feature>
<dbReference type="AlphaFoldDB" id="A0A7C2K1E6"/>
<dbReference type="Pfam" id="PF13424">
    <property type="entry name" value="TPR_12"/>
    <property type="match status" value="1"/>
</dbReference>
<feature type="transmembrane region" description="Helical" evidence="6">
    <location>
        <begin position="395"/>
        <end position="414"/>
    </location>
</feature>
<feature type="transmembrane region" description="Helical" evidence="6">
    <location>
        <begin position="369"/>
        <end position="388"/>
    </location>
</feature>
<accession>A0A7C2K1E6</accession>
<comment type="similarity">
    <text evidence="1">Belongs to the spermidine/spermine synthase family.</text>
</comment>